<dbReference type="EC" id="2.1.1.72" evidence="1"/>
<dbReference type="InterPro" id="IPR050953">
    <property type="entry name" value="N4_N6_ade-DNA_methylase"/>
</dbReference>
<evidence type="ECO:0000256" key="3">
    <source>
        <dbReference type="ARBA" id="ARBA00022679"/>
    </source>
</evidence>
<organism evidence="5">
    <name type="scientific">marine sediment metagenome</name>
    <dbReference type="NCBI Taxonomy" id="412755"/>
    <lineage>
        <taxon>unclassified sequences</taxon>
        <taxon>metagenomes</taxon>
        <taxon>ecological metagenomes</taxon>
    </lineage>
</organism>
<sequence length="211" mass="24739">LSGQLEQLALREEKEDIDIDFLDFMRSCRLLLGNTIYEDNTIAENGTERKLTTQEINEATQRILDRLIIIRFAEDKLILSSPNLLLDAYKHWNKYRTYSSLSEMLFGNNMIFDNFNREYNGKMFERGHLCERIEIRDDALGTIIEQLYYVNFRKFTSDILGNTYEAYLGEQLSLDSGKIKLLSSRTIQKSRGIYYTPTTVVKYIVEESLRP</sequence>
<dbReference type="InterPro" id="IPR029063">
    <property type="entry name" value="SAM-dependent_MTases_sf"/>
</dbReference>
<comment type="caution">
    <text evidence="5">The sequence shown here is derived from an EMBL/GenBank/DDBJ whole genome shotgun (WGS) entry which is preliminary data.</text>
</comment>
<protein>
    <recommendedName>
        <fullName evidence="1">site-specific DNA-methyltransferase (adenine-specific)</fullName>
        <ecNumber evidence="1">2.1.1.72</ecNumber>
    </recommendedName>
</protein>
<comment type="catalytic activity">
    <reaction evidence="4">
        <text>a 2'-deoxyadenosine in DNA + S-adenosyl-L-methionine = an N(6)-methyl-2'-deoxyadenosine in DNA + S-adenosyl-L-homocysteine + H(+)</text>
        <dbReference type="Rhea" id="RHEA:15197"/>
        <dbReference type="Rhea" id="RHEA-COMP:12418"/>
        <dbReference type="Rhea" id="RHEA-COMP:12419"/>
        <dbReference type="ChEBI" id="CHEBI:15378"/>
        <dbReference type="ChEBI" id="CHEBI:57856"/>
        <dbReference type="ChEBI" id="CHEBI:59789"/>
        <dbReference type="ChEBI" id="CHEBI:90615"/>
        <dbReference type="ChEBI" id="CHEBI:90616"/>
        <dbReference type="EC" id="2.1.1.72"/>
    </reaction>
</comment>
<accession>X1JNV7</accession>
<evidence type="ECO:0000256" key="4">
    <source>
        <dbReference type="ARBA" id="ARBA00047942"/>
    </source>
</evidence>
<proteinExistence type="predicted"/>
<gene>
    <name evidence="5" type="ORF">S03H2_64996</name>
</gene>
<dbReference type="PANTHER" id="PTHR33841:SF1">
    <property type="entry name" value="DNA METHYLTRANSFERASE A"/>
    <property type="match status" value="1"/>
</dbReference>
<dbReference type="SUPFAM" id="SSF53335">
    <property type="entry name" value="S-adenosyl-L-methionine-dependent methyltransferases"/>
    <property type="match status" value="1"/>
</dbReference>
<dbReference type="AlphaFoldDB" id="X1JNV7"/>
<feature type="non-terminal residue" evidence="5">
    <location>
        <position position="211"/>
    </location>
</feature>
<keyword evidence="2" id="KW-0489">Methyltransferase</keyword>
<dbReference type="EMBL" id="BARU01042279">
    <property type="protein sequence ID" value="GAH83130.1"/>
    <property type="molecule type" value="Genomic_DNA"/>
</dbReference>
<feature type="non-terminal residue" evidence="5">
    <location>
        <position position="1"/>
    </location>
</feature>
<reference evidence="5" key="1">
    <citation type="journal article" date="2014" name="Front. Microbiol.">
        <title>High frequency of phylogenetically diverse reductive dehalogenase-homologous genes in deep subseafloor sedimentary metagenomes.</title>
        <authorList>
            <person name="Kawai M."/>
            <person name="Futagami T."/>
            <person name="Toyoda A."/>
            <person name="Takaki Y."/>
            <person name="Nishi S."/>
            <person name="Hori S."/>
            <person name="Arai W."/>
            <person name="Tsubouchi T."/>
            <person name="Morono Y."/>
            <person name="Uchiyama I."/>
            <person name="Ito T."/>
            <person name="Fujiyama A."/>
            <person name="Inagaki F."/>
            <person name="Takami H."/>
        </authorList>
    </citation>
    <scope>NUCLEOTIDE SEQUENCE</scope>
    <source>
        <strain evidence="5">Expedition CK06-06</strain>
    </source>
</reference>
<name>X1JNV7_9ZZZZ</name>
<dbReference type="GO" id="GO:0032259">
    <property type="term" value="P:methylation"/>
    <property type="evidence" value="ECO:0007669"/>
    <property type="project" value="UniProtKB-KW"/>
</dbReference>
<evidence type="ECO:0000313" key="5">
    <source>
        <dbReference type="EMBL" id="GAH83130.1"/>
    </source>
</evidence>
<keyword evidence="3" id="KW-0808">Transferase</keyword>
<dbReference type="GO" id="GO:0009007">
    <property type="term" value="F:site-specific DNA-methyltransferase (adenine-specific) activity"/>
    <property type="evidence" value="ECO:0007669"/>
    <property type="project" value="UniProtKB-EC"/>
</dbReference>
<evidence type="ECO:0000256" key="1">
    <source>
        <dbReference type="ARBA" id="ARBA00011900"/>
    </source>
</evidence>
<evidence type="ECO:0000256" key="2">
    <source>
        <dbReference type="ARBA" id="ARBA00022603"/>
    </source>
</evidence>
<dbReference type="PANTHER" id="PTHR33841">
    <property type="entry name" value="DNA METHYLTRANSFERASE YEEA-RELATED"/>
    <property type="match status" value="1"/>
</dbReference>